<keyword evidence="2" id="KW-0732">Signal</keyword>
<dbReference type="EMBL" id="JBHSTE010000007">
    <property type="protein sequence ID" value="MFC6334605.1"/>
    <property type="molecule type" value="Genomic_DNA"/>
</dbReference>
<gene>
    <name evidence="3" type="ORF">ACFP56_18400</name>
</gene>
<accession>A0ABW1V7G2</accession>
<proteinExistence type="predicted"/>
<evidence type="ECO:0000256" key="2">
    <source>
        <dbReference type="SAM" id="SignalP"/>
    </source>
</evidence>
<feature type="region of interest" description="Disordered" evidence="1">
    <location>
        <begin position="21"/>
        <end position="50"/>
    </location>
</feature>
<evidence type="ECO:0000313" key="3">
    <source>
        <dbReference type="EMBL" id="MFC6334605.1"/>
    </source>
</evidence>
<feature type="compositionally biased region" description="Polar residues" evidence="1">
    <location>
        <begin position="23"/>
        <end position="43"/>
    </location>
</feature>
<feature type="chain" id="PRO_5045771577" evidence="2">
    <location>
        <begin position="19"/>
        <end position="198"/>
    </location>
</feature>
<dbReference type="PROSITE" id="PS00360">
    <property type="entry name" value="RIBOSOMAL_S9"/>
    <property type="match status" value="1"/>
</dbReference>
<name>A0ABW1V7G2_9BACL</name>
<reference evidence="4" key="1">
    <citation type="journal article" date="2019" name="Int. J. Syst. Evol. Microbiol.">
        <title>The Global Catalogue of Microorganisms (GCM) 10K type strain sequencing project: providing services to taxonomists for standard genome sequencing and annotation.</title>
        <authorList>
            <consortium name="The Broad Institute Genomics Platform"/>
            <consortium name="The Broad Institute Genome Sequencing Center for Infectious Disease"/>
            <person name="Wu L."/>
            <person name="Ma J."/>
        </authorList>
    </citation>
    <scope>NUCLEOTIDE SEQUENCE [LARGE SCALE GENOMIC DNA]</scope>
    <source>
        <strain evidence="4">PCU 280</strain>
    </source>
</reference>
<dbReference type="Proteomes" id="UP001596233">
    <property type="component" value="Unassembled WGS sequence"/>
</dbReference>
<keyword evidence="4" id="KW-1185">Reference proteome</keyword>
<protein>
    <submittedName>
        <fullName evidence="3">Uncharacterized protein</fullName>
    </submittedName>
</protein>
<sequence length="198" mass="21734">MKKLVVGVIVLLLLSACGGGETGSNSGPIQQPNGAQQPKNQAGFSDDQLVPSTTTSEGDFALKLVTNKLRYQVDEQLQVYAELVYNGEQEVKEIGHAMYPVGFNLIEHTRDVELQGVMEEPYVVTPLYREEPVRYDYSVSGGLSGQEDADKKAFAKALMEGQLPEGRYTITARASFVINGSDPIEQYNMNTAIHFVVE</sequence>
<evidence type="ECO:0000256" key="1">
    <source>
        <dbReference type="SAM" id="MobiDB-lite"/>
    </source>
</evidence>
<dbReference type="PROSITE" id="PS51257">
    <property type="entry name" value="PROKAR_LIPOPROTEIN"/>
    <property type="match status" value="1"/>
</dbReference>
<feature type="signal peptide" evidence="2">
    <location>
        <begin position="1"/>
        <end position="18"/>
    </location>
</feature>
<organism evidence="3 4">
    <name type="scientific">Paenibacillus septentrionalis</name>
    <dbReference type="NCBI Taxonomy" id="429342"/>
    <lineage>
        <taxon>Bacteria</taxon>
        <taxon>Bacillati</taxon>
        <taxon>Bacillota</taxon>
        <taxon>Bacilli</taxon>
        <taxon>Bacillales</taxon>
        <taxon>Paenibacillaceae</taxon>
        <taxon>Paenibacillus</taxon>
    </lineage>
</organism>
<dbReference type="RefSeq" id="WP_379237312.1">
    <property type="nucleotide sequence ID" value="NZ_JBHSTE010000007.1"/>
</dbReference>
<evidence type="ECO:0000313" key="4">
    <source>
        <dbReference type="Proteomes" id="UP001596233"/>
    </source>
</evidence>
<dbReference type="InterPro" id="IPR020574">
    <property type="entry name" value="Ribosomal_uS9_CS"/>
</dbReference>
<comment type="caution">
    <text evidence="3">The sequence shown here is derived from an EMBL/GenBank/DDBJ whole genome shotgun (WGS) entry which is preliminary data.</text>
</comment>